<name>A0A2P8D6C8_9BACT</name>
<organism evidence="1 2">
    <name type="scientific">Taibaiella chishuiensis</name>
    <dbReference type="NCBI Taxonomy" id="1434707"/>
    <lineage>
        <taxon>Bacteria</taxon>
        <taxon>Pseudomonadati</taxon>
        <taxon>Bacteroidota</taxon>
        <taxon>Chitinophagia</taxon>
        <taxon>Chitinophagales</taxon>
        <taxon>Chitinophagaceae</taxon>
        <taxon>Taibaiella</taxon>
    </lineage>
</organism>
<dbReference type="EMBL" id="PYGD01000003">
    <property type="protein sequence ID" value="PSK92780.1"/>
    <property type="molecule type" value="Genomic_DNA"/>
</dbReference>
<proteinExistence type="predicted"/>
<sequence length="261" mass="30443">MNPEALAQVKILRQQIPVGYTEGMELLESCAGDIEQAAALLQQRYLARVSAATKLEDAIILPLLIRKQYDVAQTISQLEQEYRLIDGVAQQETVYTLHRWQADREYAVHAIAGRLLQDIPINRQDNTRHDLHHFSWYVEAELRGLNPVHRCVIALTDWLDYEYWEGLTYAIRYSPDLMAAELRTLQLHELAAALQTAWQISEETREQYPGWDDDFKSYLAYSNAYQQNPVYRQAEDYISANQQLITEHLFDFIQNHTDRFP</sequence>
<dbReference type="RefSeq" id="WP_106522957.1">
    <property type="nucleotide sequence ID" value="NZ_PYGD01000003.1"/>
</dbReference>
<accession>A0A2P8D6C8</accession>
<dbReference type="Proteomes" id="UP000240572">
    <property type="component" value="Unassembled WGS sequence"/>
</dbReference>
<evidence type="ECO:0000313" key="2">
    <source>
        <dbReference type="Proteomes" id="UP000240572"/>
    </source>
</evidence>
<keyword evidence="2" id="KW-1185">Reference proteome</keyword>
<reference evidence="1 2" key="1">
    <citation type="submission" date="2018-03" db="EMBL/GenBank/DDBJ databases">
        <title>Genomic Encyclopedia of Type Strains, Phase III (KMG-III): the genomes of soil and plant-associated and newly described type strains.</title>
        <authorList>
            <person name="Whitman W."/>
        </authorList>
    </citation>
    <scope>NUCLEOTIDE SEQUENCE [LARGE SCALE GENOMIC DNA]</scope>
    <source>
        <strain evidence="1 2">CGMCC 1.12700</strain>
    </source>
</reference>
<comment type="caution">
    <text evidence="1">The sequence shown here is derived from an EMBL/GenBank/DDBJ whole genome shotgun (WGS) entry which is preliminary data.</text>
</comment>
<dbReference type="AlphaFoldDB" id="A0A2P8D6C8"/>
<protein>
    <submittedName>
        <fullName evidence="1">Uncharacterized protein</fullName>
    </submittedName>
</protein>
<dbReference type="InterPro" id="IPR009060">
    <property type="entry name" value="UBA-like_sf"/>
</dbReference>
<evidence type="ECO:0000313" key="1">
    <source>
        <dbReference type="EMBL" id="PSK92780.1"/>
    </source>
</evidence>
<dbReference type="OrthoDB" id="8703200at2"/>
<dbReference type="SUPFAM" id="SSF46934">
    <property type="entry name" value="UBA-like"/>
    <property type="match status" value="1"/>
</dbReference>
<gene>
    <name evidence="1" type="ORF">B0I18_103363</name>
</gene>